<organism evidence="1">
    <name type="scientific">Pseudomonas aeruginosa</name>
    <dbReference type="NCBI Taxonomy" id="287"/>
    <lineage>
        <taxon>Bacteria</taxon>
        <taxon>Pseudomonadati</taxon>
        <taxon>Pseudomonadota</taxon>
        <taxon>Gammaproteobacteria</taxon>
        <taxon>Pseudomonadales</taxon>
        <taxon>Pseudomonadaceae</taxon>
        <taxon>Pseudomonas</taxon>
    </lineage>
</organism>
<name>A0A0A8LE86_PSEAI</name>
<protein>
    <submittedName>
        <fullName evidence="1">TerR family transcriptional regulator-like protein</fullName>
    </submittedName>
</protein>
<proteinExistence type="predicted"/>
<evidence type="ECO:0000313" key="1">
    <source>
        <dbReference type="EMBL" id="CDR49978.1"/>
    </source>
</evidence>
<sequence>MLKCWSLKLSLMTVVQVRVHELTAIFDGVKSSFKSLELILRSLSSVFYLKGGFVMHKEDRISGTEKKLLDALKRIQHGRTRIVESSRKLSIASVAEEAGMSRATIHNRYPRVAEEIRTALGQGHREKIVKGLEAQREMRDIIKALRIEINGLKAMKVKLVSINESLEAELRMLRAIVDSKNVKALKSRG</sequence>
<reference evidence="1" key="1">
    <citation type="journal article" date="2014" name="Antimicrob. Agents Chemother.">
        <title>Tn6249, a new Tn6162 transposon derivative carrying a double-integron platform involved with acquisition of the blaVIM-1 metallo-beta-lactamase gene in Pseudomonas aeruginosa.</title>
        <authorList>
            <person name="Di Pilato V."/>
            <person name="Pollini S."/>
            <person name="Rossolini G.M."/>
        </authorList>
    </citation>
    <scope>NUCLEOTIDE SEQUENCE</scope>
    <source>
        <strain evidence="1">VR-143/97</strain>
    </source>
</reference>
<dbReference type="EMBL" id="LK054503">
    <property type="protein sequence ID" value="CDR49978.1"/>
    <property type="molecule type" value="Genomic_DNA"/>
</dbReference>
<accession>A0A0A8LE86</accession>
<dbReference type="AlphaFoldDB" id="A0A0A8LE86"/>